<dbReference type="Proteomes" id="UP000710440">
    <property type="component" value="Unassembled WGS sequence"/>
</dbReference>
<dbReference type="Pfam" id="PF13391">
    <property type="entry name" value="HNH_2"/>
    <property type="match status" value="1"/>
</dbReference>
<evidence type="ECO:0000256" key="1">
    <source>
        <dbReference type="SAM" id="MobiDB-lite"/>
    </source>
</evidence>
<dbReference type="GeneID" id="66929170"/>
<dbReference type="OrthoDB" id="2104739at2759"/>
<organism evidence="3 4">
    <name type="scientific">Aspergillus viridinutans</name>
    <dbReference type="NCBI Taxonomy" id="75553"/>
    <lineage>
        <taxon>Eukaryota</taxon>
        <taxon>Fungi</taxon>
        <taxon>Dikarya</taxon>
        <taxon>Ascomycota</taxon>
        <taxon>Pezizomycotina</taxon>
        <taxon>Eurotiomycetes</taxon>
        <taxon>Eurotiomycetidae</taxon>
        <taxon>Eurotiales</taxon>
        <taxon>Aspergillaceae</taxon>
        <taxon>Aspergillus</taxon>
        <taxon>Aspergillus subgen. Fumigati</taxon>
    </lineage>
</organism>
<protein>
    <recommendedName>
        <fullName evidence="2">HNH nuclease domain-containing protein</fullName>
    </recommendedName>
</protein>
<evidence type="ECO:0000313" key="4">
    <source>
        <dbReference type="Proteomes" id="UP000710440"/>
    </source>
</evidence>
<dbReference type="RefSeq" id="XP_043122251.1">
    <property type="nucleotide sequence ID" value="XM_043266316.1"/>
</dbReference>
<feature type="domain" description="HNH nuclease" evidence="2">
    <location>
        <begin position="168"/>
        <end position="263"/>
    </location>
</feature>
<dbReference type="EMBL" id="BOPL01000001">
    <property type="protein sequence ID" value="GIJ99064.1"/>
    <property type="molecule type" value="Genomic_DNA"/>
</dbReference>
<feature type="compositionally biased region" description="Low complexity" evidence="1">
    <location>
        <begin position="1"/>
        <end position="18"/>
    </location>
</feature>
<evidence type="ECO:0000313" key="3">
    <source>
        <dbReference type="EMBL" id="GIJ99064.1"/>
    </source>
</evidence>
<accession>A0A9P3F1Y7</accession>
<evidence type="ECO:0000259" key="2">
    <source>
        <dbReference type="Pfam" id="PF13391"/>
    </source>
</evidence>
<dbReference type="AlphaFoldDB" id="A0A9P3F1Y7"/>
<reference evidence="3 4" key="1">
    <citation type="submission" date="2021-02" db="EMBL/GenBank/DDBJ databases">
        <title>Pan-genome distribution and transcriptional activeness of fungal secondary metabolism genes in Aspergillus section Fumigati.</title>
        <authorList>
            <person name="Takahashi H."/>
            <person name="Umemura M."/>
            <person name="Ninomiya A."/>
            <person name="Kusuya Y."/>
            <person name="Urayama S."/>
            <person name="Shimizu M."/>
            <person name="Watanabe A."/>
            <person name="Kamei K."/>
            <person name="Yaguchi T."/>
            <person name="Hagiwara D."/>
        </authorList>
    </citation>
    <scope>NUCLEOTIDE SEQUENCE [LARGE SCALE GENOMIC DNA]</scope>
    <source>
        <strain evidence="3 4">IFM 47045</strain>
    </source>
</reference>
<dbReference type="InterPro" id="IPR003615">
    <property type="entry name" value="HNH_nuc"/>
</dbReference>
<gene>
    <name evidence="3" type="ORF">Aspvir_001188</name>
</gene>
<keyword evidence="4" id="KW-1185">Reference proteome</keyword>
<feature type="compositionally biased region" description="Polar residues" evidence="1">
    <location>
        <begin position="123"/>
        <end position="133"/>
    </location>
</feature>
<feature type="region of interest" description="Disordered" evidence="1">
    <location>
        <begin position="1"/>
        <end position="29"/>
    </location>
</feature>
<sequence length="365" mass="40771">MANVDAPDSDSPISSALSMEDHPTPEPDSVVSTLRALSESPDLTDPALEARLYHAKLSAYIPRDRKDQTVRILQSFIDHLPPGGKRIVVKFVVSNGDDKLHELATHLKTAVLIPFRARGGKTPQVTESPFSDTDINRDDVASEMTESSSRKDQQPLKWLCLKRDGYRCVVTGIWDDHAEQRCPPGQRGTHIGETELAHIIPFSMGKWEDADEEKAIAQSWETIYLLFPDVYSVLKPSDVNSAENALTLLSPLHRNFGNLKIAFIPTDRENTYKIKTHSRFSSYLFQQMPPPNEDGDRLVTFNQHANYELPSRVLLATHAAIAEILHASGQGEQIEELLHDWDAIRCLASDGSTDLQSLLSLVHVH</sequence>
<feature type="region of interest" description="Disordered" evidence="1">
    <location>
        <begin position="120"/>
        <end position="149"/>
    </location>
</feature>
<proteinExistence type="predicted"/>
<comment type="caution">
    <text evidence="3">The sequence shown here is derived from an EMBL/GenBank/DDBJ whole genome shotgun (WGS) entry which is preliminary data.</text>
</comment>
<name>A0A9P3F1Y7_ASPVI</name>